<dbReference type="EMBL" id="CP117411">
    <property type="protein sequence ID" value="WCT72787.1"/>
    <property type="molecule type" value="Genomic_DNA"/>
</dbReference>
<dbReference type="InterPro" id="IPR043148">
    <property type="entry name" value="TagF_C"/>
</dbReference>
<evidence type="ECO:0008006" key="3">
    <source>
        <dbReference type="Google" id="ProtNLM"/>
    </source>
</evidence>
<accession>A0ABY7THS9</accession>
<dbReference type="RefSeq" id="WP_273686757.1">
    <property type="nucleotide sequence ID" value="NZ_CP117411.1"/>
</dbReference>
<organism evidence="1 2">
    <name type="scientific">Sphingomonas naphthae</name>
    <dbReference type="NCBI Taxonomy" id="1813468"/>
    <lineage>
        <taxon>Bacteria</taxon>
        <taxon>Pseudomonadati</taxon>
        <taxon>Pseudomonadota</taxon>
        <taxon>Alphaproteobacteria</taxon>
        <taxon>Sphingomonadales</taxon>
        <taxon>Sphingomonadaceae</taxon>
        <taxon>Sphingomonas</taxon>
    </lineage>
</organism>
<sequence>MTKGTPFGLATWASFGRHRPGVDAGRLPRICFLFNAQLHQLMHGITTAAALAASGRAEVHVLCASDRALGYAREVVARLGGAPIQFALAGPRPFHALARVSGRATPPKLLTLAALVPKLDRFDAIAIPERTSLTLKKMGVTRPRFIHLDHGAGDRAISADPRIAQFDFVMLAGEKQRDRFQREGLIRPGGSAIVGYPKFDAADAMRDPAWRPFANDRPTVLYNPHFSQLGSWDAWGRRILDAFARQDRYNLIFAPHVRLFDGAGPVPEFDRYRALPHMRIDLGSDRSVDMSYTGIADIYLGDVSSQIYEFIRTPRPCLFLDHRARDWRGDENYGHWALGPVATDIGDPIGAVDCAVARFPAFVGEQRRRFADTFDLTAHRSSDRAALAIATYLDRIVAPRTEAAPAAFQPLSA</sequence>
<protein>
    <recommendedName>
        <fullName evidence="3">Glycosyl transferase</fullName>
    </recommendedName>
</protein>
<dbReference type="Proteomes" id="UP001220395">
    <property type="component" value="Chromosome"/>
</dbReference>
<dbReference type="Gene3D" id="3.40.50.12580">
    <property type="match status" value="1"/>
</dbReference>
<keyword evidence="2" id="KW-1185">Reference proteome</keyword>
<reference evidence="1 2" key="1">
    <citation type="submission" date="2023-02" db="EMBL/GenBank/DDBJ databases">
        <title>Genome sequence of Sphingomonas naphthae.</title>
        <authorList>
            <person name="Kim S."/>
            <person name="Heo J."/>
            <person name="Kwon S.-W."/>
        </authorList>
    </citation>
    <scope>NUCLEOTIDE SEQUENCE [LARGE SCALE GENOMIC DNA]</scope>
    <source>
        <strain evidence="1 2">KACC 18716</strain>
    </source>
</reference>
<evidence type="ECO:0000313" key="1">
    <source>
        <dbReference type="EMBL" id="WCT72787.1"/>
    </source>
</evidence>
<evidence type="ECO:0000313" key="2">
    <source>
        <dbReference type="Proteomes" id="UP001220395"/>
    </source>
</evidence>
<name>A0ABY7THS9_9SPHN</name>
<gene>
    <name evidence="1" type="ORF">PQ455_14245</name>
</gene>
<proteinExistence type="predicted"/>